<dbReference type="PANTHER" id="PTHR21222">
    <property type="entry name" value="MIT DOMAIN-CONTAINING PROTEIN 1"/>
    <property type="match status" value="1"/>
</dbReference>
<dbReference type="Proteomes" id="UP000186922">
    <property type="component" value="Unassembled WGS sequence"/>
</dbReference>
<dbReference type="InterPro" id="IPR052817">
    <property type="entry name" value="MIT_domain_contain_protein1"/>
</dbReference>
<reference evidence="3 4" key="1">
    <citation type="journal article" date="2016" name="Nat. Commun.">
        <title>Extremotolerant tardigrade genome and improved radiotolerance of human cultured cells by tardigrade-unique protein.</title>
        <authorList>
            <person name="Hashimoto T."/>
            <person name="Horikawa D.D."/>
            <person name="Saito Y."/>
            <person name="Kuwahara H."/>
            <person name="Kozuka-Hata H."/>
            <person name="Shin-I T."/>
            <person name="Minakuchi Y."/>
            <person name="Ohishi K."/>
            <person name="Motoyama A."/>
            <person name="Aizu T."/>
            <person name="Enomoto A."/>
            <person name="Kondo K."/>
            <person name="Tanaka S."/>
            <person name="Hara Y."/>
            <person name="Koshikawa S."/>
            <person name="Sagara H."/>
            <person name="Miura T."/>
            <person name="Yokobori S."/>
            <person name="Miyagawa K."/>
            <person name="Suzuki Y."/>
            <person name="Kubo T."/>
            <person name="Oyama M."/>
            <person name="Kohara Y."/>
            <person name="Fujiyama A."/>
            <person name="Arakawa K."/>
            <person name="Katayama T."/>
            <person name="Toyoda A."/>
            <person name="Kunieda T."/>
        </authorList>
    </citation>
    <scope>NUCLEOTIDE SEQUENCE [LARGE SCALE GENOMIC DNA]</scope>
    <source>
        <strain evidence="3 4">YOKOZUNA-1</strain>
    </source>
</reference>
<dbReference type="AlphaFoldDB" id="A0A1D1VVX0"/>
<dbReference type="Gene3D" id="3.30.870.30">
    <property type="entry name" value="MITD, C-terminal phospholipase D-like domain"/>
    <property type="match status" value="1"/>
</dbReference>
<feature type="domain" description="MIT" evidence="2">
    <location>
        <begin position="9"/>
        <end position="84"/>
    </location>
</feature>
<dbReference type="Pfam" id="PF16565">
    <property type="entry name" value="MIT_C"/>
    <property type="match status" value="1"/>
</dbReference>
<evidence type="ECO:0000259" key="2">
    <source>
        <dbReference type="SMART" id="SM00745"/>
    </source>
</evidence>
<dbReference type="InterPro" id="IPR036181">
    <property type="entry name" value="MIT_dom_sf"/>
</dbReference>
<evidence type="ECO:0000313" key="3">
    <source>
        <dbReference type="EMBL" id="GAV04393.1"/>
    </source>
</evidence>
<proteinExistence type="predicted"/>
<dbReference type="OrthoDB" id="19553at2759"/>
<protein>
    <recommendedName>
        <fullName evidence="2">MIT domain-containing protein</fullName>
    </recommendedName>
</protein>
<dbReference type="SUPFAM" id="SSF116846">
    <property type="entry name" value="MIT domain"/>
    <property type="match status" value="1"/>
</dbReference>
<evidence type="ECO:0000313" key="4">
    <source>
        <dbReference type="Proteomes" id="UP000186922"/>
    </source>
</evidence>
<dbReference type="STRING" id="947166.A0A1D1VVX0"/>
<dbReference type="SMART" id="SM00745">
    <property type="entry name" value="MIT"/>
    <property type="match status" value="1"/>
</dbReference>
<dbReference type="Gene3D" id="1.20.58.80">
    <property type="entry name" value="Phosphotransferase system, lactose/cellobiose-type IIA subunit"/>
    <property type="match status" value="1"/>
</dbReference>
<feature type="coiled-coil region" evidence="1">
    <location>
        <begin position="56"/>
        <end position="83"/>
    </location>
</feature>
<dbReference type="InterPro" id="IPR007330">
    <property type="entry name" value="MIT_dom"/>
</dbReference>
<keyword evidence="4" id="KW-1185">Reference proteome</keyword>
<organism evidence="3 4">
    <name type="scientific">Ramazzottius varieornatus</name>
    <name type="common">Water bear</name>
    <name type="synonym">Tardigrade</name>
    <dbReference type="NCBI Taxonomy" id="947166"/>
    <lineage>
        <taxon>Eukaryota</taxon>
        <taxon>Metazoa</taxon>
        <taxon>Ecdysozoa</taxon>
        <taxon>Tardigrada</taxon>
        <taxon>Eutardigrada</taxon>
        <taxon>Parachela</taxon>
        <taxon>Hypsibioidea</taxon>
        <taxon>Ramazzottiidae</taxon>
        <taxon>Ramazzottius</taxon>
    </lineage>
</organism>
<name>A0A1D1VVX0_RAMVA</name>
<sequence length="258" mass="29321">MAASRADAVDPDVTRVLTLAIQFDREGKFLAACNMYTEGINLLFKSIKSAKDANTRSALTARAKQYLDRAELLKKQVEDAKQKPQGYHEQILIEDGAVGYGLETVFIPYIDSELTEVQIDDPYIRANHQIHMFLRFCALLVKHARQLRVIRLKTSCGQQSPEAKTAQMMRLEEMKAGLLRHNVSLVLQYSETLHDREIRFNNGWLIKIGRGLDYFKRPEGENNIDYFELDFRPCHSTTIDIVFKGPAGNQPAGSSKTK</sequence>
<dbReference type="InterPro" id="IPR038113">
    <property type="entry name" value="MITD1_C_sf"/>
</dbReference>
<gene>
    <name evidence="3" type="primary">RvY_14677-1</name>
    <name evidence="3" type="synonym">RvY_14677.1</name>
    <name evidence="3" type="ORF">RvY_14677</name>
</gene>
<evidence type="ECO:0000256" key="1">
    <source>
        <dbReference type="SAM" id="Coils"/>
    </source>
</evidence>
<dbReference type="PANTHER" id="PTHR21222:SF1">
    <property type="entry name" value="MIT DOMAIN-CONTAINING PROTEIN 1"/>
    <property type="match status" value="1"/>
</dbReference>
<keyword evidence="1" id="KW-0175">Coiled coil</keyword>
<dbReference type="Pfam" id="PF04212">
    <property type="entry name" value="MIT"/>
    <property type="match status" value="1"/>
</dbReference>
<accession>A0A1D1VVX0</accession>
<dbReference type="EMBL" id="BDGG01000010">
    <property type="protein sequence ID" value="GAV04393.1"/>
    <property type="molecule type" value="Genomic_DNA"/>
</dbReference>
<dbReference type="InterPro" id="IPR032341">
    <property type="entry name" value="MITD1_C"/>
</dbReference>
<comment type="caution">
    <text evidence="3">The sequence shown here is derived from an EMBL/GenBank/DDBJ whole genome shotgun (WGS) entry which is preliminary data.</text>
</comment>